<evidence type="ECO:0000256" key="9">
    <source>
        <dbReference type="ARBA" id="ARBA00022932"/>
    </source>
</evidence>
<dbReference type="STRING" id="2316362.A0A4Q2DPB8"/>
<evidence type="ECO:0000256" key="11">
    <source>
        <dbReference type="SAM" id="MobiDB-lite"/>
    </source>
</evidence>
<dbReference type="InterPro" id="IPR039537">
    <property type="entry name" value="Retrotran_Ty1/copia-like"/>
</dbReference>
<feature type="region of interest" description="Disordered" evidence="11">
    <location>
        <begin position="539"/>
        <end position="569"/>
    </location>
</feature>
<dbReference type="OrthoDB" id="3032860at2759"/>
<dbReference type="GO" id="GO:0006310">
    <property type="term" value="P:DNA recombination"/>
    <property type="evidence" value="ECO:0007669"/>
    <property type="project" value="UniProtKB-KW"/>
</dbReference>
<feature type="region of interest" description="Disordered" evidence="11">
    <location>
        <begin position="483"/>
        <end position="524"/>
    </location>
</feature>
<evidence type="ECO:0000313" key="13">
    <source>
        <dbReference type="Proteomes" id="UP000290288"/>
    </source>
</evidence>
<dbReference type="GO" id="GO:0004519">
    <property type="term" value="F:endonuclease activity"/>
    <property type="evidence" value="ECO:0007669"/>
    <property type="project" value="UniProtKB-KW"/>
</dbReference>
<feature type="region of interest" description="Disordered" evidence="11">
    <location>
        <begin position="625"/>
        <end position="649"/>
    </location>
</feature>
<keyword evidence="1" id="KW-0548">Nucleotidyltransferase</keyword>
<sequence>MSSNSANNLAIVPVFDSSNYAKWSSAMRSFLQYQSLWQIVSGAWELADVLEDIPAVTADSETSREARRAINYSPEAKCLNAEDRRKWIADNDSAIGALKIRIKESLHIYVNDDSAAKTWEALKEKYGTTSLSQKFSWFMQLMRFQLPGTSSPHKELGQFDNLISKLSKARITFSEEVLSMLIIMKLPDFYRTIMPLLVQDINTNNLKLEDTKGYLVTEWERKQCPASKPITNCISAVKHKKGSPQFHSQQKGCFPSAPPQQRTEFVPQQQQKGKKQHQRAGRGKGGKSAHAADVSDSENSDGEFDEEDRLFAASALADQASQGLAASMACLEEVPDQAGPSSSHSTNPTSSSSLSSSSADSKSQEKLLQFGSITIGKGAVGMTIKNVDICSIPSTSSTIPLVPRTNGRMTARGKRLARPTDLPFDVVPPFPPVSFTEAINEATNTPIWEKKIPKDGSVKFSITNGSWGNTPFPSISIGKKAPGGPTFILVPQPIPNPNRRSKHTPPPSRPSRPLPAPPPAPRKQATVTLITAISRVEQEMPVQKHPTPPSIYSAVESSRRSASRLGVRKTTETMKKLEIESGVRQDPDVLQKDSDLEMAPAQSPSPMTEIMEVSDFEDDCDFVSIGSQPNSRKRSTASSPDNAAPPTSEFNIDNCHDYTHFAQSITAEHFKPRLFLDDFEEEELERELATWKEQGCIDGPILDEHDEKGLKLMPKRWVASINNETKEWVFNPWLDWIALHDSLSEFRKSRHHKGNALCVFPSGTTDVVPRQDFAPDMDFIIPLKYCLVESSAGFEIHYGDKPRYNCRKGYHWLWIADKNKWVEAWTVWKGDPIDSEELFRHRENCFECLDGAGCGQDLIDYKSVSDGKDGHTIQGDSERITLLDSAGRMSLEARPAADGQTVYWTRPTHEDPLKSFNAHTVVHMASYETWHQHFGHPSVDVLKQATRHTKNFSRDLRILKDTGVCSGCAEGKMSSASYPQSGTRAKAAFHWIHTDLKQFLVMSYHKYRTKDEALKAFRLFSTWVQMQYSTKIKLVMSDFGGEYKSLAFTRLLGELDHYG</sequence>
<dbReference type="GO" id="GO:0015074">
    <property type="term" value="P:DNA integration"/>
    <property type="evidence" value="ECO:0007669"/>
    <property type="project" value="UniProtKB-KW"/>
</dbReference>
<keyword evidence="2" id="KW-0540">Nuclease</keyword>
<dbReference type="PANTHER" id="PTHR42648:SF11">
    <property type="entry name" value="TRANSPOSON TY4-P GAG-POL POLYPROTEIN"/>
    <property type="match status" value="1"/>
</dbReference>
<evidence type="ECO:0000256" key="6">
    <source>
        <dbReference type="ARBA" id="ARBA00022842"/>
    </source>
</evidence>
<accession>A0A4Q2DPB8</accession>
<organism evidence="12 13">
    <name type="scientific">Candolleomyces aberdarensis</name>
    <dbReference type="NCBI Taxonomy" id="2316362"/>
    <lineage>
        <taxon>Eukaryota</taxon>
        <taxon>Fungi</taxon>
        <taxon>Dikarya</taxon>
        <taxon>Basidiomycota</taxon>
        <taxon>Agaricomycotina</taxon>
        <taxon>Agaricomycetes</taxon>
        <taxon>Agaricomycetidae</taxon>
        <taxon>Agaricales</taxon>
        <taxon>Agaricineae</taxon>
        <taxon>Psathyrellaceae</taxon>
        <taxon>Candolleomyces</taxon>
    </lineage>
</organism>
<comment type="caution">
    <text evidence="12">The sequence shown here is derived from an EMBL/GenBank/DDBJ whole genome shotgun (WGS) entry which is preliminary data.</text>
</comment>
<keyword evidence="10" id="KW-0233">DNA recombination</keyword>
<evidence type="ECO:0000313" key="12">
    <source>
        <dbReference type="EMBL" id="RXW21201.1"/>
    </source>
</evidence>
<reference evidence="12 13" key="1">
    <citation type="submission" date="2019-01" db="EMBL/GenBank/DDBJ databases">
        <title>Draft genome sequence of Psathyrella aberdarensis IHI B618.</title>
        <authorList>
            <person name="Buettner E."/>
            <person name="Kellner H."/>
        </authorList>
    </citation>
    <scope>NUCLEOTIDE SEQUENCE [LARGE SCALE GENOMIC DNA]</scope>
    <source>
        <strain evidence="12 13">IHI B618</strain>
    </source>
</reference>
<dbReference type="AlphaFoldDB" id="A0A4Q2DPB8"/>
<evidence type="ECO:0000256" key="7">
    <source>
        <dbReference type="ARBA" id="ARBA00022908"/>
    </source>
</evidence>
<keyword evidence="4" id="KW-0255">Endonuclease</keyword>
<keyword evidence="13" id="KW-1185">Reference proteome</keyword>
<keyword evidence="7" id="KW-0229">DNA integration</keyword>
<dbReference type="PANTHER" id="PTHR42648">
    <property type="entry name" value="TRANSPOSASE, PUTATIVE-RELATED"/>
    <property type="match status" value="1"/>
</dbReference>
<gene>
    <name evidence="12" type="ORF">EST38_g4648</name>
</gene>
<dbReference type="Pfam" id="PF14223">
    <property type="entry name" value="Retrotran_gag_2"/>
    <property type="match status" value="1"/>
</dbReference>
<keyword evidence="9" id="KW-0239">DNA-directed DNA polymerase</keyword>
<feature type="compositionally biased region" description="Polar residues" evidence="11">
    <location>
        <begin position="625"/>
        <end position="641"/>
    </location>
</feature>
<feature type="compositionally biased region" description="Acidic residues" evidence="11">
    <location>
        <begin position="295"/>
        <end position="305"/>
    </location>
</feature>
<keyword evidence="5" id="KW-0378">Hydrolase</keyword>
<keyword evidence="3" id="KW-0479">Metal-binding</keyword>
<keyword evidence="6" id="KW-0460">Magnesium</keyword>
<protein>
    <submittedName>
        <fullName evidence="12">Uncharacterized protein</fullName>
    </submittedName>
</protein>
<dbReference type="GO" id="GO:0003964">
    <property type="term" value="F:RNA-directed DNA polymerase activity"/>
    <property type="evidence" value="ECO:0007669"/>
    <property type="project" value="UniProtKB-KW"/>
</dbReference>
<evidence type="ECO:0000256" key="3">
    <source>
        <dbReference type="ARBA" id="ARBA00022723"/>
    </source>
</evidence>
<evidence type="ECO:0000256" key="8">
    <source>
        <dbReference type="ARBA" id="ARBA00022918"/>
    </source>
</evidence>
<feature type="compositionally biased region" description="Low complexity" evidence="11">
    <location>
        <begin position="341"/>
        <end position="360"/>
    </location>
</feature>
<keyword evidence="8" id="KW-0695">RNA-directed DNA polymerase</keyword>
<dbReference type="GO" id="GO:0003887">
    <property type="term" value="F:DNA-directed DNA polymerase activity"/>
    <property type="evidence" value="ECO:0007669"/>
    <property type="project" value="UniProtKB-KW"/>
</dbReference>
<dbReference type="EMBL" id="SDEE01000117">
    <property type="protein sequence ID" value="RXW21201.1"/>
    <property type="molecule type" value="Genomic_DNA"/>
</dbReference>
<feature type="compositionally biased region" description="Pro residues" evidence="11">
    <location>
        <begin position="504"/>
        <end position="521"/>
    </location>
</feature>
<feature type="compositionally biased region" description="Basic residues" evidence="11">
    <location>
        <begin position="272"/>
        <end position="287"/>
    </location>
</feature>
<dbReference type="GO" id="GO:0016787">
    <property type="term" value="F:hydrolase activity"/>
    <property type="evidence" value="ECO:0007669"/>
    <property type="project" value="UniProtKB-KW"/>
</dbReference>
<evidence type="ECO:0000256" key="4">
    <source>
        <dbReference type="ARBA" id="ARBA00022759"/>
    </source>
</evidence>
<name>A0A4Q2DPB8_9AGAR</name>
<feature type="region of interest" description="Disordered" evidence="11">
    <location>
        <begin position="241"/>
        <end position="305"/>
    </location>
</feature>
<dbReference type="GO" id="GO:0046872">
    <property type="term" value="F:metal ion binding"/>
    <property type="evidence" value="ECO:0007669"/>
    <property type="project" value="UniProtKB-KW"/>
</dbReference>
<evidence type="ECO:0000256" key="2">
    <source>
        <dbReference type="ARBA" id="ARBA00022722"/>
    </source>
</evidence>
<proteinExistence type="predicted"/>
<dbReference type="Proteomes" id="UP000290288">
    <property type="component" value="Unassembled WGS sequence"/>
</dbReference>
<evidence type="ECO:0000256" key="5">
    <source>
        <dbReference type="ARBA" id="ARBA00022801"/>
    </source>
</evidence>
<evidence type="ECO:0000256" key="1">
    <source>
        <dbReference type="ARBA" id="ARBA00022695"/>
    </source>
</evidence>
<feature type="region of interest" description="Disordered" evidence="11">
    <location>
        <begin position="335"/>
        <end position="360"/>
    </location>
</feature>
<evidence type="ECO:0000256" key="10">
    <source>
        <dbReference type="ARBA" id="ARBA00023172"/>
    </source>
</evidence>
<keyword evidence="9" id="KW-0808">Transferase</keyword>